<dbReference type="InterPro" id="IPR001810">
    <property type="entry name" value="F-box_dom"/>
</dbReference>
<evidence type="ECO:0000313" key="2">
    <source>
        <dbReference type="EMBL" id="AGO84247.1"/>
    </source>
</evidence>
<dbReference type="SUPFAM" id="SSF81383">
    <property type="entry name" value="F-box domain"/>
    <property type="match status" value="1"/>
</dbReference>
<dbReference type="KEGG" id="vg:16606034"/>
<dbReference type="PROSITE" id="PS50181">
    <property type="entry name" value="FBOX"/>
    <property type="match status" value="1"/>
</dbReference>
<evidence type="ECO:0000259" key="1">
    <source>
        <dbReference type="PROSITE" id="PS50181"/>
    </source>
</evidence>
<name>S4W1E1_9VIRU</name>
<dbReference type="EMBL" id="KC977571">
    <property type="protein sequence ID" value="AGO84247.1"/>
    <property type="molecule type" value="Genomic_DNA"/>
</dbReference>
<organism evidence="2 3">
    <name type="scientific">Pandoravirus salinus</name>
    <dbReference type="NCBI Taxonomy" id="1349410"/>
    <lineage>
        <taxon>Viruses</taxon>
        <taxon>Pandoravirus</taxon>
    </lineage>
</organism>
<reference evidence="2 3" key="1">
    <citation type="journal article" date="2013" name="Science">
        <title>Pandoraviruses: amoeba viruses with genomes up to 2.5 Mb reaching that of parasitic eukaryotes.</title>
        <authorList>
            <person name="Philippe N."/>
            <person name="Legendre M."/>
            <person name="Doutre G."/>
            <person name="Coute Y."/>
            <person name="Poirot O."/>
            <person name="Lescot M."/>
            <person name="Arslan D."/>
            <person name="Seltzer V."/>
            <person name="Bertaux L."/>
            <person name="Bruley C."/>
            <person name="Garin J."/>
            <person name="Claverie J.M."/>
            <person name="Abergel C."/>
        </authorList>
    </citation>
    <scope>NUCLEOTIDE SEQUENCE [LARGE SCALE GENOMIC DNA]</scope>
</reference>
<dbReference type="CDD" id="cd09917">
    <property type="entry name" value="F-box_SF"/>
    <property type="match status" value="1"/>
</dbReference>
<dbReference type="GeneID" id="16606034"/>
<gene>
    <name evidence="2" type="ORF">psal_cds_475</name>
</gene>
<dbReference type="Gene3D" id="1.20.1280.50">
    <property type="match status" value="1"/>
</dbReference>
<proteinExistence type="predicted"/>
<evidence type="ECO:0000313" key="3">
    <source>
        <dbReference type="Proteomes" id="UP000204584"/>
    </source>
</evidence>
<accession>S4W1E1</accession>
<dbReference type="RefSeq" id="YP_008437317.1">
    <property type="nucleotide sequence ID" value="NC_022098.1"/>
</dbReference>
<dbReference type="Pfam" id="PF12937">
    <property type="entry name" value="F-box-like"/>
    <property type="match status" value="1"/>
</dbReference>
<protein>
    <submittedName>
        <fullName evidence="2">F-box incomplete domain containing protein</fullName>
    </submittedName>
</protein>
<keyword evidence="3" id="KW-1185">Reference proteome</keyword>
<sequence>MAISTLPHEMWAHVLSYCDAADVWRLALTCREAACTALDPVHILGPGYRRAAARLCTGHMCLARLGAIVDDDFFEAAEPAPLGIVRDDDCRRAEGADDKAQRTDLKHKVLDGDGWYRVGARRLVETAPPALPLGGSPSLCHLPPSLVHSIGPLAAWALVDVAAHAQRRGLCAGDPAQCGVQWLAGDGVRGPALCVDRQSATSRKWTWGFCRGGRQVGPGVAITDATRNTEPASLAMPIVGFAWTWAQRWHCLLWMDHLPYPWDHRPRARSPCTVPRRTEAVRPATRRRLSTPTGAVAYSCVPSTPRVALSDHCCGSAGR</sequence>
<feature type="domain" description="F-box" evidence="1">
    <location>
        <begin position="1"/>
        <end position="51"/>
    </location>
</feature>
<dbReference type="InterPro" id="IPR036047">
    <property type="entry name" value="F-box-like_dom_sf"/>
</dbReference>
<dbReference type="Proteomes" id="UP000204584">
    <property type="component" value="Segment"/>
</dbReference>